<gene>
    <name evidence="2" type="ORF">ACFP4F_29490</name>
</gene>
<dbReference type="SUPFAM" id="SSF56029">
    <property type="entry name" value="Monooxygenase (hydroxylase) regulatory protein"/>
    <property type="match status" value="1"/>
</dbReference>
<protein>
    <submittedName>
        <fullName evidence="2">MmoB/DmpM family protein</fullName>
    </submittedName>
</protein>
<sequence length="112" mass="12269">MTNSERIIDPVGPVLQSGEVARAVADAAVIDNAGHRVEVRDRGSYVRIEVADGECILRRATIAEELGRPFKMSELELIMPSFVGRIETGSDVFRFFHTFQQPAGAGHEEALS</sequence>
<accession>A0ABW1MU82</accession>
<dbReference type="Gene3D" id="3.90.56.10">
    <property type="entry name" value="Monooxygenase component MmoB/DmpM"/>
    <property type="match status" value="1"/>
</dbReference>
<evidence type="ECO:0000313" key="3">
    <source>
        <dbReference type="Proteomes" id="UP001596139"/>
    </source>
</evidence>
<evidence type="ECO:0000313" key="2">
    <source>
        <dbReference type="EMBL" id="MFC6066652.1"/>
    </source>
</evidence>
<comment type="similarity">
    <text evidence="1">Belongs to the TmoD/XamoD family.</text>
</comment>
<comment type="caution">
    <text evidence="2">The sequence shown here is derived from an EMBL/GenBank/DDBJ whole genome shotgun (WGS) entry which is preliminary data.</text>
</comment>
<name>A0ABW1MU82_9ACTN</name>
<dbReference type="InterPro" id="IPR036889">
    <property type="entry name" value="mOase_MmoB_DmpM_sf"/>
</dbReference>
<dbReference type="InterPro" id="IPR003454">
    <property type="entry name" value="MOase_MmoB_DmpM"/>
</dbReference>
<dbReference type="RefSeq" id="WP_051862698.1">
    <property type="nucleotide sequence ID" value="NZ_JBHSPX010000008.1"/>
</dbReference>
<dbReference type="Proteomes" id="UP001596139">
    <property type="component" value="Unassembled WGS sequence"/>
</dbReference>
<evidence type="ECO:0000256" key="1">
    <source>
        <dbReference type="ARBA" id="ARBA00006313"/>
    </source>
</evidence>
<keyword evidence="3" id="KW-1185">Reference proteome</keyword>
<dbReference type="EMBL" id="JBHSPX010000008">
    <property type="protein sequence ID" value="MFC6066652.1"/>
    <property type="molecule type" value="Genomic_DNA"/>
</dbReference>
<organism evidence="2 3">
    <name type="scientific">Streptomyces ochraceiscleroticus</name>
    <dbReference type="NCBI Taxonomy" id="47761"/>
    <lineage>
        <taxon>Bacteria</taxon>
        <taxon>Bacillati</taxon>
        <taxon>Actinomycetota</taxon>
        <taxon>Actinomycetes</taxon>
        <taxon>Kitasatosporales</taxon>
        <taxon>Streptomycetaceae</taxon>
        <taxon>Streptomyces</taxon>
    </lineage>
</organism>
<dbReference type="Pfam" id="PF02406">
    <property type="entry name" value="MmoB_DmpM"/>
    <property type="match status" value="1"/>
</dbReference>
<reference evidence="3" key="1">
    <citation type="journal article" date="2019" name="Int. J. Syst. Evol. Microbiol.">
        <title>The Global Catalogue of Microorganisms (GCM) 10K type strain sequencing project: providing services to taxonomists for standard genome sequencing and annotation.</title>
        <authorList>
            <consortium name="The Broad Institute Genomics Platform"/>
            <consortium name="The Broad Institute Genome Sequencing Center for Infectious Disease"/>
            <person name="Wu L."/>
            <person name="Ma J."/>
        </authorList>
    </citation>
    <scope>NUCLEOTIDE SEQUENCE [LARGE SCALE GENOMIC DNA]</scope>
    <source>
        <strain evidence="3">CGMCC 1.15180</strain>
    </source>
</reference>
<proteinExistence type="inferred from homology"/>